<evidence type="ECO:0000259" key="9">
    <source>
        <dbReference type="PROSITE" id="PS50076"/>
    </source>
</evidence>
<keyword evidence="2 8" id="KW-0732">Signal</keyword>
<gene>
    <name evidence="10" type="ORF">PG996_001634</name>
</gene>
<evidence type="ECO:0000256" key="8">
    <source>
        <dbReference type="SAM" id="SignalP"/>
    </source>
</evidence>
<comment type="caution">
    <text evidence="10">The sequence shown here is derived from an EMBL/GenBank/DDBJ whole genome shotgun (WGS) entry which is preliminary data.</text>
</comment>
<evidence type="ECO:0000256" key="5">
    <source>
        <dbReference type="ARBA" id="ARBA00037847"/>
    </source>
</evidence>
<evidence type="ECO:0000256" key="6">
    <source>
        <dbReference type="SAM" id="MobiDB-lite"/>
    </source>
</evidence>
<dbReference type="InterPro" id="IPR001623">
    <property type="entry name" value="DnaJ_domain"/>
</dbReference>
<evidence type="ECO:0000256" key="3">
    <source>
        <dbReference type="ARBA" id="ARBA00022989"/>
    </source>
</evidence>
<proteinExistence type="predicted"/>
<evidence type="ECO:0000256" key="2">
    <source>
        <dbReference type="ARBA" id="ARBA00022729"/>
    </source>
</evidence>
<dbReference type="InterPro" id="IPR036869">
    <property type="entry name" value="J_dom_sf"/>
</dbReference>
<feature type="region of interest" description="Disordered" evidence="6">
    <location>
        <begin position="371"/>
        <end position="437"/>
    </location>
</feature>
<feature type="chain" id="PRO_5045483089" evidence="8">
    <location>
        <begin position="23"/>
        <end position="437"/>
    </location>
</feature>
<reference evidence="10 11" key="1">
    <citation type="submission" date="2023-01" db="EMBL/GenBank/DDBJ databases">
        <title>Analysis of 21 Apiospora genomes using comparative genomics revels a genus with tremendous synthesis potential of carbohydrate active enzymes and secondary metabolites.</title>
        <authorList>
            <person name="Sorensen T."/>
        </authorList>
    </citation>
    <scope>NUCLEOTIDE SEQUENCE [LARGE SCALE GENOMIC DNA]</scope>
    <source>
        <strain evidence="10 11">CBS 83171</strain>
    </source>
</reference>
<dbReference type="InterPro" id="IPR052606">
    <property type="entry name" value="DnaJ_domain_protein"/>
</dbReference>
<feature type="compositionally biased region" description="Basic and acidic residues" evidence="6">
    <location>
        <begin position="75"/>
        <end position="93"/>
    </location>
</feature>
<dbReference type="Proteomes" id="UP001446871">
    <property type="component" value="Unassembled WGS sequence"/>
</dbReference>
<keyword evidence="3 7" id="KW-1133">Transmembrane helix</keyword>
<feature type="compositionally biased region" description="Basic and acidic residues" evidence="6">
    <location>
        <begin position="245"/>
        <end position="261"/>
    </location>
</feature>
<accession>A0ABR1WHC6</accession>
<dbReference type="Gene3D" id="1.10.287.110">
    <property type="entry name" value="DnaJ domain"/>
    <property type="match status" value="1"/>
</dbReference>
<feature type="region of interest" description="Disordered" evidence="6">
    <location>
        <begin position="219"/>
        <end position="295"/>
    </location>
</feature>
<dbReference type="SUPFAM" id="SSF46565">
    <property type="entry name" value="Chaperone J-domain"/>
    <property type="match status" value="1"/>
</dbReference>
<feature type="transmembrane region" description="Helical" evidence="7">
    <location>
        <begin position="165"/>
        <end position="186"/>
    </location>
</feature>
<dbReference type="CDD" id="cd06257">
    <property type="entry name" value="DnaJ"/>
    <property type="match status" value="1"/>
</dbReference>
<feature type="domain" description="J" evidence="9">
    <location>
        <begin position="44"/>
        <end position="141"/>
    </location>
</feature>
<dbReference type="PROSITE" id="PS50076">
    <property type="entry name" value="DNAJ_2"/>
    <property type="match status" value="1"/>
</dbReference>
<dbReference type="EMBL" id="JAQQWM010000001">
    <property type="protein sequence ID" value="KAK8082853.1"/>
    <property type="molecule type" value="Genomic_DNA"/>
</dbReference>
<evidence type="ECO:0000313" key="11">
    <source>
        <dbReference type="Proteomes" id="UP001446871"/>
    </source>
</evidence>
<dbReference type="PANTHER" id="PTHR44653:SF2">
    <property type="entry name" value="DNAJ HOMOLOG SUBFAMILY C MEMBER 1"/>
    <property type="match status" value="1"/>
</dbReference>
<organism evidence="10 11">
    <name type="scientific">Apiospora saccharicola</name>
    <dbReference type="NCBI Taxonomy" id="335842"/>
    <lineage>
        <taxon>Eukaryota</taxon>
        <taxon>Fungi</taxon>
        <taxon>Dikarya</taxon>
        <taxon>Ascomycota</taxon>
        <taxon>Pezizomycotina</taxon>
        <taxon>Sordariomycetes</taxon>
        <taxon>Xylariomycetidae</taxon>
        <taxon>Amphisphaeriales</taxon>
        <taxon>Apiosporaceae</taxon>
        <taxon>Apiospora</taxon>
    </lineage>
</organism>
<feature type="compositionally biased region" description="Polar residues" evidence="6">
    <location>
        <begin position="388"/>
        <end position="398"/>
    </location>
</feature>
<dbReference type="PANTHER" id="PTHR44653">
    <property type="entry name" value="DNAJ HOMOLOG SUBFAMILY C MEMBER 1"/>
    <property type="match status" value="1"/>
</dbReference>
<evidence type="ECO:0000313" key="10">
    <source>
        <dbReference type="EMBL" id="KAK8082853.1"/>
    </source>
</evidence>
<feature type="compositionally biased region" description="Acidic residues" evidence="6">
    <location>
        <begin position="371"/>
        <end position="387"/>
    </location>
</feature>
<feature type="region of interest" description="Disordered" evidence="6">
    <location>
        <begin position="75"/>
        <end position="105"/>
    </location>
</feature>
<feature type="compositionally biased region" description="Basic residues" evidence="6">
    <location>
        <begin position="428"/>
        <end position="437"/>
    </location>
</feature>
<keyword evidence="11" id="KW-1185">Reference proteome</keyword>
<keyword evidence="4 7" id="KW-0472">Membrane</keyword>
<dbReference type="Pfam" id="PF00226">
    <property type="entry name" value="DnaJ"/>
    <property type="match status" value="1"/>
</dbReference>
<comment type="subcellular location">
    <subcellularLocation>
        <location evidence="5">Endomembrane system</location>
        <topology evidence="5">Single-pass membrane protein</topology>
    </subcellularLocation>
</comment>
<evidence type="ECO:0000256" key="7">
    <source>
        <dbReference type="SAM" id="Phobius"/>
    </source>
</evidence>
<dbReference type="SMART" id="SM00271">
    <property type="entry name" value="DnaJ"/>
    <property type="match status" value="1"/>
</dbReference>
<sequence>MKFSTFSLGFLALLTPLSAAWSKEDQEIFRIRDEVALHEGADVSFYDVLGVAASASHDEISKAYRKRTQALHPDKVKRQLMAEKTAKSKDKSKDKKKPAVKAPSQAEIKAAIKGADEKQARLGVIAGILKGPSRARYDHFMYNGFPTWKGTGYYYNRYRPGLGSVLVGCFLAGGGLFHYVALYMSWRRQREFVDRYIKYARNAAWGENVAIPGVDTAAAGTGAATPPAVEDEQAPMMAMNRKQRRMQERDSKRENTKENRRQGRGRAGKPASGSATPVPVPQTQAGNGSGPTGAKKRVVAENGKVLVVDSLGDVYLEQQDEDGTMHEFLLDPNELPCPSIRDTAVFKLPIWAYRFTVGRALGSKQDNYEEQDLAEEVTEQLDDDDSSSDAPQRTPSSDSAEDYEMVDTSKSVEDLAKKATGSQSQSSKVKKRTNKKR</sequence>
<name>A0ABR1WHC6_9PEZI</name>
<evidence type="ECO:0000256" key="4">
    <source>
        <dbReference type="ARBA" id="ARBA00023136"/>
    </source>
</evidence>
<feature type="signal peptide" evidence="8">
    <location>
        <begin position="1"/>
        <end position="22"/>
    </location>
</feature>
<feature type="compositionally biased region" description="Low complexity" evidence="6">
    <location>
        <begin position="219"/>
        <end position="228"/>
    </location>
</feature>
<dbReference type="PRINTS" id="PR00625">
    <property type="entry name" value="JDOMAIN"/>
</dbReference>
<evidence type="ECO:0000256" key="1">
    <source>
        <dbReference type="ARBA" id="ARBA00022692"/>
    </source>
</evidence>
<keyword evidence="1 7" id="KW-0812">Transmembrane</keyword>
<protein>
    <submittedName>
        <fullName evidence="10">J domain-containing protein C2E1P5.03</fullName>
    </submittedName>
</protein>